<feature type="region of interest" description="Disordered" evidence="6">
    <location>
        <begin position="171"/>
        <end position="206"/>
    </location>
</feature>
<gene>
    <name evidence="9" type="primary">CSON005727</name>
</gene>
<dbReference type="InterPro" id="IPR023346">
    <property type="entry name" value="Lysozyme-like_dom_sf"/>
</dbReference>
<evidence type="ECO:0000256" key="7">
    <source>
        <dbReference type="SAM" id="SignalP"/>
    </source>
</evidence>
<keyword evidence="7" id="KW-0732">Signal</keyword>
<keyword evidence="4" id="KW-1015">Disulfide bond</keyword>
<keyword evidence="5" id="KW-0326">Glycosidase</keyword>
<dbReference type="PANTHER" id="PTHR11407:SF63">
    <property type="entry name" value="LYSOZYME C"/>
    <property type="match status" value="1"/>
</dbReference>
<accession>A0A336LY88</accession>
<keyword evidence="5" id="KW-0378">Hydrolase</keyword>
<evidence type="ECO:0000256" key="5">
    <source>
        <dbReference type="ARBA" id="ARBA00023295"/>
    </source>
</evidence>
<reference evidence="8" key="1">
    <citation type="submission" date="2018-04" db="EMBL/GenBank/DDBJ databases">
        <authorList>
            <person name="Go L.Y."/>
            <person name="Mitchell J.A."/>
        </authorList>
    </citation>
    <scope>NUCLEOTIDE SEQUENCE</scope>
    <source>
        <tissue evidence="8">Whole organism</tissue>
    </source>
</reference>
<reference evidence="9" key="2">
    <citation type="submission" date="2018-07" db="EMBL/GenBank/DDBJ databases">
        <authorList>
            <person name="Quirk P.G."/>
            <person name="Krulwich T.A."/>
        </authorList>
    </citation>
    <scope>NUCLEOTIDE SEQUENCE</scope>
</reference>
<proteinExistence type="predicted"/>
<comment type="catalytic activity">
    <reaction evidence="1">
        <text>Hydrolysis of (1-&gt;4)-beta-linkages between N-acetylmuramic acid and N-acetyl-D-glucosamine residues in a peptidoglycan and between N-acetyl-D-glucosamine residues in chitodextrins.</text>
        <dbReference type="EC" id="3.2.1.17"/>
    </reaction>
</comment>
<dbReference type="PROSITE" id="PS51348">
    <property type="entry name" value="GLYCOSYL_HYDROL_F22_2"/>
    <property type="match status" value="2"/>
</dbReference>
<feature type="compositionally biased region" description="Basic residues" evidence="6">
    <location>
        <begin position="179"/>
        <end position="190"/>
    </location>
</feature>
<name>A0A336LY88_CULSO</name>
<dbReference type="Gene3D" id="1.10.530.10">
    <property type="match status" value="2"/>
</dbReference>
<dbReference type="GO" id="GO:0042742">
    <property type="term" value="P:defense response to bacterium"/>
    <property type="evidence" value="ECO:0007669"/>
    <property type="project" value="UniProtKB-KW"/>
</dbReference>
<dbReference type="GO" id="GO:0003796">
    <property type="term" value="F:lysozyme activity"/>
    <property type="evidence" value="ECO:0007669"/>
    <property type="project" value="UniProtKB-EC"/>
</dbReference>
<dbReference type="EMBL" id="UFQT01000222">
    <property type="protein sequence ID" value="SSX21961.1"/>
    <property type="molecule type" value="Genomic_DNA"/>
</dbReference>
<dbReference type="SUPFAM" id="SSF53955">
    <property type="entry name" value="Lysozyme-like"/>
    <property type="match status" value="2"/>
</dbReference>
<dbReference type="VEuPathDB" id="VectorBase:CSON005727"/>
<dbReference type="GO" id="GO:0031640">
    <property type="term" value="P:killing of cells of another organism"/>
    <property type="evidence" value="ECO:0007669"/>
    <property type="project" value="UniProtKB-KW"/>
</dbReference>
<dbReference type="EC" id="3.2.1.17" evidence="2"/>
<evidence type="ECO:0000256" key="3">
    <source>
        <dbReference type="ARBA" id="ARBA00022638"/>
    </source>
</evidence>
<feature type="chain" id="PRO_5036062264" description="lysozyme" evidence="7">
    <location>
        <begin position="25"/>
        <end position="356"/>
    </location>
</feature>
<evidence type="ECO:0000313" key="9">
    <source>
        <dbReference type="EMBL" id="SSX21961.1"/>
    </source>
</evidence>
<dbReference type="InterPro" id="IPR001916">
    <property type="entry name" value="Glyco_hydro_22"/>
</dbReference>
<evidence type="ECO:0000256" key="4">
    <source>
        <dbReference type="ARBA" id="ARBA00023157"/>
    </source>
</evidence>
<protein>
    <recommendedName>
        <fullName evidence="2">lysozyme</fullName>
        <ecNumber evidence="2">3.2.1.17</ecNumber>
    </recommendedName>
</protein>
<dbReference type="Pfam" id="PF00062">
    <property type="entry name" value="Lys"/>
    <property type="match status" value="1"/>
</dbReference>
<dbReference type="EMBL" id="UFQS01000222">
    <property type="protein sequence ID" value="SSX01581.1"/>
    <property type="molecule type" value="Genomic_DNA"/>
</dbReference>
<sequence length="356" mass="40104">MRSSSIKYISVLLIFSLKLNLINAEQYDKCEFLTELVEKYELSLQDAIGFTCIAAGQEVDDKIDSSSASTDVDGLRLFGVLGISDCSFNSNEPGYCGVRCDKFLNADFQDDFECVKKIIYDEEKTNPGIIDTCQDQDWKNIESDCEKELNSLKSYPDTESILELNGYTAPVTTSTSKPRTTRKTKIKTTRRTITTTSKPKSRPSKKRVKPTFEACDFVALLIKTYGLSLQDALGFACVAKEISNFTATQVYTNEFGSDCFGIFGICEGGPCTQTEPGYCGDTCDKYNDKDIFDDLDCYKAVLNRTRNKKLKVVLDCQDSLGLAMEEYCIDTYKNYHDLARFQTGRRNKYFQLKGFS</sequence>
<dbReference type="AlphaFoldDB" id="A0A336LY88"/>
<feature type="signal peptide" evidence="7">
    <location>
        <begin position="1"/>
        <end position="24"/>
    </location>
</feature>
<keyword evidence="3" id="KW-0081">Bacteriolytic enzyme</keyword>
<evidence type="ECO:0000256" key="1">
    <source>
        <dbReference type="ARBA" id="ARBA00000632"/>
    </source>
</evidence>
<evidence type="ECO:0000256" key="2">
    <source>
        <dbReference type="ARBA" id="ARBA00012732"/>
    </source>
</evidence>
<evidence type="ECO:0000313" key="8">
    <source>
        <dbReference type="EMBL" id="SSX01581.1"/>
    </source>
</evidence>
<dbReference type="PANTHER" id="PTHR11407">
    <property type="entry name" value="LYSOZYME C"/>
    <property type="match status" value="1"/>
</dbReference>
<evidence type="ECO:0000256" key="6">
    <source>
        <dbReference type="SAM" id="MobiDB-lite"/>
    </source>
</evidence>
<keyword evidence="3" id="KW-0929">Antimicrobial</keyword>
<organism evidence="9">
    <name type="scientific">Culicoides sonorensis</name>
    <name type="common">Biting midge</name>
    <dbReference type="NCBI Taxonomy" id="179676"/>
    <lineage>
        <taxon>Eukaryota</taxon>
        <taxon>Metazoa</taxon>
        <taxon>Ecdysozoa</taxon>
        <taxon>Arthropoda</taxon>
        <taxon>Hexapoda</taxon>
        <taxon>Insecta</taxon>
        <taxon>Pterygota</taxon>
        <taxon>Neoptera</taxon>
        <taxon>Endopterygota</taxon>
        <taxon>Diptera</taxon>
        <taxon>Nematocera</taxon>
        <taxon>Chironomoidea</taxon>
        <taxon>Ceratopogonidae</taxon>
        <taxon>Ceratopogoninae</taxon>
        <taxon>Culicoides</taxon>
        <taxon>Monoculicoides</taxon>
    </lineage>
</organism>
<dbReference type="SMART" id="SM00263">
    <property type="entry name" value="LYZ1"/>
    <property type="match status" value="1"/>
</dbReference>